<name>A0A671VTA7_SPAAU</name>
<feature type="region of interest" description="Disordered" evidence="1">
    <location>
        <begin position="1"/>
        <end position="27"/>
    </location>
</feature>
<dbReference type="AlphaFoldDB" id="A0A671VTA7"/>
<accession>A0A671VTA7</accession>
<dbReference type="OMA" id="EVYRCEH"/>
<sequence>MADTEKKRKRIRTEDQRKAKRESDRARAKTRINIGDSFERWRELRGLKGFKSDPEFARFLLARSFAGSPRRMSPTDGASLPQRDTEVYRCEHFVFTD</sequence>
<dbReference type="Ensembl" id="ENSSAUT00010030549.1">
    <property type="protein sequence ID" value="ENSSAUP00010028962.1"/>
    <property type="gene ID" value="ENSSAUG00010012465.1"/>
</dbReference>
<reference evidence="2" key="3">
    <citation type="submission" date="2025-09" db="UniProtKB">
        <authorList>
            <consortium name="Ensembl"/>
        </authorList>
    </citation>
    <scope>IDENTIFICATION</scope>
</reference>
<dbReference type="GeneTree" id="ENSGT01110000268488"/>
<dbReference type="InParanoid" id="A0A671VTA7"/>
<protein>
    <submittedName>
        <fullName evidence="2">Uncharacterized protein</fullName>
    </submittedName>
</protein>
<proteinExistence type="predicted"/>
<keyword evidence="3" id="KW-1185">Reference proteome</keyword>
<reference evidence="2" key="1">
    <citation type="submission" date="2021-04" db="EMBL/GenBank/DDBJ databases">
        <authorList>
            <consortium name="Wellcome Sanger Institute Data Sharing"/>
        </authorList>
    </citation>
    <scope>NUCLEOTIDE SEQUENCE [LARGE SCALE GENOMIC DNA]</scope>
</reference>
<reference evidence="2" key="2">
    <citation type="submission" date="2025-08" db="UniProtKB">
        <authorList>
            <consortium name="Ensembl"/>
        </authorList>
    </citation>
    <scope>IDENTIFICATION</scope>
</reference>
<evidence type="ECO:0000313" key="3">
    <source>
        <dbReference type="Proteomes" id="UP000472265"/>
    </source>
</evidence>
<dbReference type="Proteomes" id="UP000472265">
    <property type="component" value="Chromosome 14"/>
</dbReference>
<evidence type="ECO:0000256" key="1">
    <source>
        <dbReference type="SAM" id="MobiDB-lite"/>
    </source>
</evidence>
<organism evidence="2 3">
    <name type="scientific">Sparus aurata</name>
    <name type="common">Gilthead sea bream</name>
    <dbReference type="NCBI Taxonomy" id="8175"/>
    <lineage>
        <taxon>Eukaryota</taxon>
        <taxon>Metazoa</taxon>
        <taxon>Chordata</taxon>
        <taxon>Craniata</taxon>
        <taxon>Vertebrata</taxon>
        <taxon>Euteleostomi</taxon>
        <taxon>Actinopterygii</taxon>
        <taxon>Neopterygii</taxon>
        <taxon>Teleostei</taxon>
        <taxon>Neoteleostei</taxon>
        <taxon>Acanthomorphata</taxon>
        <taxon>Eupercaria</taxon>
        <taxon>Spariformes</taxon>
        <taxon>Sparidae</taxon>
        <taxon>Sparus</taxon>
    </lineage>
</organism>
<evidence type="ECO:0000313" key="2">
    <source>
        <dbReference type="Ensembl" id="ENSSAUP00010028962.1"/>
    </source>
</evidence>